<reference evidence="1" key="1">
    <citation type="submission" date="2018-05" db="EMBL/GenBank/DDBJ databases">
        <authorList>
            <person name="Lanie J.A."/>
            <person name="Ng W.-L."/>
            <person name="Kazmierczak K.M."/>
            <person name="Andrzejewski T.M."/>
            <person name="Davidsen T.M."/>
            <person name="Wayne K.J."/>
            <person name="Tettelin H."/>
            <person name="Glass J.I."/>
            <person name="Rusch D."/>
            <person name="Podicherti R."/>
            <person name="Tsui H.-C.T."/>
            <person name="Winkler M.E."/>
        </authorList>
    </citation>
    <scope>NUCLEOTIDE SEQUENCE</scope>
</reference>
<accession>A0A381VJY3</accession>
<proteinExistence type="predicted"/>
<sequence length="517" mass="59652">MDKKILVICQSHHQLEKGLYIQKVIPSTVDVVFINQKLNLSSKVLLENVNSYKSFEPLSSKIDEYDKFIFFSMVPSQQLFALIQNIRRAKKIIIAIQETHQLSMHLGVVNNLIFSVDIIFAASDLEKKTLDQLQPNAKIYSIGWLFQNGYKEFISALYQPSNLKEITNHALIIFSAPTNITASSKESFRVRKNILHFLNKKYQNLKLIIKLHPLENKSLFKEYARINCIENISFAEENQSLFSLSKNASVIVTSNETQAFIDLIEDDREFILYELGKENFISHYFRSCLDITEINGVKFYSLLKHSNNIAGFKDLYCKSDGEAINYFLEIIQQQTKAGIHNDKMEIAAWNYVYGLSSDFKKIINCESSALASNLKKIFDSQETFDLRKLDKALNSLPKRTAITLILLKLFVDNDKIQTSLLKDFTELMFNPHIIQYFAIDSIRFEFYLRNKGLAQCIPFESNSLLDVTKASFSKKSIIMNTLFIIEKSVKDLRSGPIRRFAYYLIDRTISSIKTHTN</sequence>
<protein>
    <submittedName>
        <fullName evidence="1">Uncharacterized protein</fullName>
    </submittedName>
</protein>
<dbReference type="AlphaFoldDB" id="A0A381VJY3"/>
<organism evidence="1">
    <name type="scientific">marine metagenome</name>
    <dbReference type="NCBI Taxonomy" id="408172"/>
    <lineage>
        <taxon>unclassified sequences</taxon>
        <taxon>metagenomes</taxon>
        <taxon>ecological metagenomes</taxon>
    </lineage>
</organism>
<dbReference type="EMBL" id="UINC01009040">
    <property type="protein sequence ID" value="SVA40610.1"/>
    <property type="molecule type" value="Genomic_DNA"/>
</dbReference>
<name>A0A381VJY3_9ZZZZ</name>
<gene>
    <name evidence="1" type="ORF">METZ01_LOCUS93464</name>
</gene>
<evidence type="ECO:0000313" key="1">
    <source>
        <dbReference type="EMBL" id="SVA40610.1"/>
    </source>
</evidence>